<name>A0A8E2EK00_9PEZI</name>
<organism evidence="1 2">
    <name type="scientific">Lepidopterella palustris CBS 459.81</name>
    <dbReference type="NCBI Taxonomy" id="1314670"/>
    <lineage>
        <taxon>Eukaryota</taxon>
        <taxon>Fungi</taxon>
        <taxon>Dikarya</taxon>
        <taxon>Ascomycota</taxon>
        <taxon>Pezizomycotina</taxon>
        <taxon>Dothideomycetes</taxon>
        <taxon>Pleosporomycetidae</taxon>
        <taxon>Mytilinidiales</taxon>
        <taxon>Argynnaceae</taxon>
        <taxon>Lepidopterella</taxon>
    </lineage>
</organism>
<feature type="non-terminal residue" evidence="1">
    <location>
        <position position="1"/>
    </location>
</feature>
<dbReference type="AlphaFoldDB" id="A0A8E2EK00"/>
<proteinExistence type="predicted"/>
<evidence type="ECO:0000313" key="1">
    <source>
        <dbReference type="EMBL" id="OCK85215.1"/>
    </source>
</evidence>
<dbReference type="OrthoDB" id="5015991at2759"/>
<reference evidence="1 2" key="1">
    <citation type="journal article" date="2016" name="Nat. Commun.">
        <title>Ectomycorrhizal ecology is imprinted in the genome of the dominant symbiotic fungus Cenococcum geophilum.</title>
        <authorList>
            <consortium name="DOE Joint Genome Institute"/>
            <person name="Peter M."/>
            <person name="Kohler A."/>
            <person name="Ohm R.A."/>
            <person name="Kuo A."/>
            <person name="Krutzmann J."/>
            <person name="Morin E."/>
            <person name="Arend M."/>
            <person name="Barry K.W."/>
            <person name="Binder M."/>
            <person name="Choi C."/>
            <person name="Clum A."/>
            <person name="Copeland A."/>
            <person name="Grisel N."/>
            <person name="Haridas S."/>
            <person name="Kipfer T."/>
            <person name="LaButti K."/>
            <person name="Lindquist E."/>
            <person name="Lipzen A."/>
            <person name="Maire R."/>
            <person name="Meier B."/>
            <person name="Mihaltcheva S."/>
            <person name="Molinier V."/>
            <person name="Murat C."/>
            <person name="Poggeler S."/>
            <person name="Quandt C.A."/>
            <person name="Sperisen C."/>
            <person name="Tritt A."/>
            <person name="Tisserant E."/>
            <person name="Crous P.W."/>
            <person name="Henrissat B."/>
            <person name="Nehls U."/>
            <person name="Egli S."/>
            <person name="Spatafora J.W."/>
            <person name="Grigoriev I.V."/>
            <person name="Martin F.M."/>
        </authorList>
    </citation>
    <scope>NUCLEOTIDE SEQUENCE [LARGE SCALE GENOMIC DNA]</scope>
    <source>
        <strain evidence="1 2">CBS 459.81</strain>
    </source>
</reference>
<accession>A0A8E2EK00</accession>
<protein>
    <submittedName>
        <fullName evidence="1">Uncharacterized protein</fullName>
    </submittedName>
</protein>
<dbReference type="EMBL" id="KV744822">
    <property type="protein sequence ID" value="OCK85215.1"/>
    <property type="molecule type" value="Genomic_DNA"/>
</dbReference>
<evidence type="ECO:0000313" key="2">
    <source>
        <dbReference type="Proteomes" id="UP000250266"/>
    </source>
</evidence>
<gene>
    <name evidence="1" type="ORF">K432DRAFT_287217</name>
</gene>
<sequence length="61" mass="7129">CSKACQVSETCSVRLITATRYVSQKCMLCEQIELKRRRTRKLDDKIRRWNVEPEGLAKATK</sequence>
<keyword evidence="2" id="KW-1185">Reference proteome</keyword>
<dbReference type="Proteomes" id="UP000250266">
    <property type="component" value="Unassembled WGS sequence"/>
</dbReference>